<feature type="signal peptide" evidence="1">
    <location>
        <begin position="1"/>
        <end position="22"/>
    </location>
</feature>
<accession>A0A1C3NBK6</accession>
<gene>
    <name evidence="2" type="ORF">GA0070620_5564</name>
</gene>
<evidence type="ECO:0000313" key="3">
    <source>
        <dbReference type="Proteomes" id="UP000199393"/>
    </source>
</evidence>
<evidence type="ECO:0000256" key="1">
    <source>
        <dbReference type="SAM" id="SignalP"/>
    </source>
</evidence>
<dbReference type="RefSeq" id="WP_157741717.1">
    <property type="nucleotide sequence ID" value="NZ_JBHRWG010000002.1"/>
</dbReference>
<dbReference type="AlphaFoldDB" id="A0A1C3NBK6"/>
<dbReference type="OrthoDB" id="3403621at2"/>
<name>A0A1C3NBK6_9ACTN</name>
<dbReference type="Proteomes" id="UP000199393">
    <property type="component" value="Chromosome I"/>
</dbReference>
<proteinExistence type="predicted"/>
<dbReference type="PROSITE" id="PS51257">
    <property type="entry name" value="PROKAR_LIPOPROTEIN"/>
    <property type="match status" value="1"/>
</dbReference>
<evidence type="ECO:0008006" key="4">
    <source>
        <dbReference type="Google" id="ProtNLM"/>
    </source>
</evidence>
<dbReference type="EMBL" id="LT598496">
    <property type="protein sequence ID" value="SBV29977.1"/>
    <property type="molecule type" value="Genomic_DNA"/>
</dbReference>
<keyword evidence="1" id="KW-0732">Signal</keyword>
<organism evidence="2 3">
    <name type="scientific">Micromonospora krabiensis</name>
    <dbReference type="NCBI Taxonomy" id="307121"/>
    <lineage>
        <taxon>Bacteria</taxon>
        <taxon>Bacillati</taxon>
        <taxon>Actinomycetota</taxon>
        <taxon>Actinomycetes</taxon>
        <taxon>Micromonosporales</taxon>
        <taxon>Micromonosporaceae</taxon>
        <taxon>Micromonospora</taxon>
    </lineage>
</organism>
<feature type="chain" id="PRO_5008678860" description="Lipoprotein" evidence="1">
    <location>
        <begin position="23"/>
        <end position="292"/>
    </location>
</feature>
<keyword evidence="3" id="KW-1185">Reference proteome</keyword>
<protein>
    <recommendedName>
        <fullName evidence="4">Lipoprotein</fullName>
    </recommendedName>
</protein>
<sequence>MKAFRLACVALAATVVAGCSSAEPATDSGAAKPVEEVMAQALDRGDDNRDETLAYWDQVNSALVGCMKAEGYDYQPFIDQWAVDRRIALGLSREQFVRQYGYGLTTLIDYLPPGTRRVDPNRRALAGMTSEQVGGWRGRLERCRREAEERFGPAPNVANLRLSPEQSARSDRIYGAVDADPRVVRAGEVRRTCLEEKGFDSGDARSLRLAKAAEKFRDGFERAVAEADEAGRDSAALRLSDVFSGTELGELKRLQEREIAEARQTEPCQWPYDDLYKQVYREYLDKALAGEL</sequence>
<reference evidence="3" key="1">
    <citation type="submission" date="2016-06" db="EMBL/GenBank/DDBJ databases">
        <authorList>
            <person name="Varghese N."/>
        </authorList>
    </citation>
    <scope>NUCLEOTIDE SEQUENCE [LARGE SCALE GENOMIC DNA]</scope>
    <source>
        <strain evidence="3">DSM 45344</strain>
    </source>
</reference>
<dbReference type="STRING" id="307121.GA0070620_5564"/>
<evidence type="ECO:0000313" key="2">
    <source>
        <dbReference type="EMBL" id="SBV29977.1"/>
    </source>
</evidence>